<sequence length="125" mass="13186">MDMHFNMGVAPEQWKGIGNAPLAERPLLWAELAPRLAAAHAFQRAMAQSGVDWMTPMGSFDPVAAQSLMDFAASPASDWCVAFPPRFSGLDKGYPAINPVVSGDGKLVSGREDGVAGAPKPAFEG</sequence>
<organism evidence="1 2">
    <name type="scientific">Novosphingobium umbonatum</name>
    <dbReference type="NCBI Taxonomy" id="1908524"/>
    <lineage>
        <taxon>Bacteria</taxon>
        <taxon>Pseudomonadati</taxon>
        <taxon>Pseudomonadota</taxon>
        <taxon>Alphaproteobacteria</taxon>
        <taxon>Sphingomonadales</taxon>
        <taxon>Sphingomonadaceae</taxon>
        <taxon>Novosphingobium</taxon>
    </lineage>
</organism>
<gene>
    <name evidence="1" type="ORF">EOE18_09965</name>
</gene>
<protein>
    <submittedName>
        <fullName evidence="1">Uncharacterized protein</fullName>
    </submittedName>
</protein>
<dbReference type="Proteomes" id="UP000282837">
    <property type="component" value="Unassembled WGS sequence"/>
</dbReference>
<proteinExistence type="predicted"/>
<reference evidence="1 2" key="1">
    <citation type="submission" date="2019-01" db="EMBL/GenBank/DDBJ databases">
        <authorList>
            <person name="Chen W.-M."/>
        </authorList>
    </citation>
    <scope>NUCLEOTIDE SEQUENCE [LARGE SCALE GENOMIC DNA]</scope>
    <source>
        <strain evidence="1 2">FSY-9</strain>
    </source>
</reference>
<keyword evidence="2" id="KW-1185">Reference proteome</keyword>
<evidence type="ECO:0000313" key="2">
    <source>
        <dbReference type="Proteomes" id="UP000282837"/>
    </source>
</evidence>
<dbReference type="EMBL" id="SACO01000006">
    <property type="protein sequence ID" value="RVU05050.1"/>
    <property type="molecule type" value="Genomic_DNA"/>
</dbReference>
<name>A0A437N562_9SPHN</name>
<evidence type="ECO:0000313" key="1">
    <source>
        <dbReference type="EMBL" id="RVU05050.1"/>
    </source>
</evidence>
<dbReference type="RefSeq" id="WP_127709006.1">
    <property type="nucleotide sequence ID" value="NZ_SACO01000006.1"/>
</dbReference>
<accession>A0A437N562</accession>
<dbReference type="AlphaFoldDB" id="A0A437N562"/>
<comment type="caution">
    <text evidence="1">The sequence shown here is derived from an EMBL/GenBank/DDBJ whole genome shotgun (WGS) entry which is preliminary data.</text>
</comment>